<dbReference type="OrthoDB" id="111180at2"/>
<evidence type="ECO:0000313" key="3">
    <source>
        <dbReference type="Proteomes" id="UP000268070"/>
    </source>
</evidence>
<reference evidence="2 3" key="1">
    <citation type="submission" date="2018-09" db="EMBL/GenBank/DDBJ databases">
        <title>Complete genome sequence of the hydrocarbonoclastic bacterium Alcaligenes aquatilis QD168, isolated from a crude-oil polluted marine sediment of Central Chile.</title>
        <authorList>
            <person name="Duran R.E."/>
            <person name="Barra B."/>
            <person name="Salva-Serra F."/>
            <person name="Mendez V."/>
            <person name="Moore E.R.B."/>
            <person name="Seeger M."/>
        </authorList>
    </citation>
    <scope>NUCLEOTIDE SEQUENCE [LARGE SCALE GENOMIC DNA]</scope>
    <source>
        <strain evidence="2 3">QD168</strain>
    </source>
</reference>
<dbReference type="Pfam" id="PF05598">
    <property type="entry name" value="DUF772"/>
    <property type="match status" value="1"/>
</dbReference>
<sequence length="253" mass="28934">MDTDHKSPYGEMGLSRQLDWTVTGVMETKQRDRRRSLDTSASTVTLLEVDQNVSKVFAMAQERPISVYRYRTPYAVVVSTTMWLAASKLEDFVPPHSPLTRIKEYVDFELQTRLDEIEALSIRSRIGMKPEQAIRALLLQVMHSIQTESALHGQIMSNMVFRWFVGLQVNAPLWDRTRFTWDLRKLLECVEAVELLLDVTQLAAAKGAADFNINVALARSWALRHARLRQRVPVEDYPGGPFILMPACKQMQA</sequence>
<organism evidence="2 3">
    <name type="scientific">Alcaligenes aquatilis</name>
    <dbReference type="NCBI Taxonomy" id="323284"/>
    <lineage>
        <taxon>Bacteria</taxon>
        <taxon>Pseudomonadati</taxon>
        <taxon>Pseudomonadota</taxon>
        <taxon>Betaproteobacteria</taxon>
        <taxon>Burkholderiales</taxon>
        <taxon>Alcaligenaceae</taxon>
        <taxon>Alcaligenes</taxon>
    </lineage>
</organism>
<dbReference type="InterPro" id="IPR008490">
    <property type="entry name" value="Transposase_InsH_N"/>
</dbReference>
<dbReference type="Proteomes" id="UP000268070">
    <property type="component" value="Chromosome"/>
</dbReference>
<evidence type="ECO:0000313" key="2">
    <source>
        <dbReference type="EMBL" id="AYN19529.1"/>
    </source>
</evidence>
<dbReference type="EMBL" id="CP032153">
    <property type="protein sequence ID" value="AYN19529.1"/>
    <property type="molecule type" value="Genomic_DNA"/>
</dbReference>
<evidence type="ECO:0000259" key="1">
    <source>
        <dbReference type="Pfam" id="PF05598"/>
    </source>
</evidence>
<feature type="domain" description="Transposase InsH N-terminal" evidence="1">
    <location>
        <begin position="88"/>
        <end position="180"/>
    </location>
</feature>
<dbReference type="KEGG" id="aaqu:D3M96_02645"/>
<dbReference type="AlphaFoldDB" id="A0A3G2HR77"/>
<accession>A0A3G2HR77</accession>
<name>A0A3G2HR77_9BURK</name>
<proteinExistence type="predicted"/>
<protein>
    <submittedName>
        <fullName evidence="2">Transposase</fullName>
    </submittedName>
</protein>
<gene>
    <name evidence="2" type="ORF">D3M96_02645</name>
</gene>